<keyword evidence="3 7" id="KW-0813">Transport</keyword>
<evidence type="ECO:0000256" key="9">
    <source>
        <dbReference type="SAM" id="Phobius"/>
    </source>
</evidence>
<keyword evidence="5 9" id="KW-1133">Transmembrane helix</keyword>
<dbReference type="OrthoDB" id="2241241at2759"/>
<dbReference type="STRING" id="5098.A0A507QLR0"/>
<dbReference type="PANTHER" id="PTHR48022">
    <property type="entry name" value="PLASTIDIC GLUCOSE TRANSPORTER 4"/>
    <property type="match status" value="1"/>
</dbReference>
<gene>
    <name evidence="11" type="primary">HXT1</name>
    <name evidence="11" type="ORF">MPDQ_003224</name>
</gene>
<reference evidence="11 12" key="1">
    <citation type="submission" date="2019-06" db="EMBL/GenBank/DDBJ databases">
        <title>Wine fermentation using esterase from Monascus purpureus.</title>
        <authorList>
            <person name="Geng C."/>
            <person name="Zhang Y."/>
        </authorList>
    </citation>
    <scope>NUCLEOTIDE SEQUENCE [LARGE SCALE GENOMIC DNA]</scope>
    <source>
        <strain evidence="11">HQ1</strain>
    </source>
</reference>
<feature type="transmembrane region" description="Helical" evidence="9">
    <location>
        <begin position="54"/>
        <end position="76"/>
    </location>
</feature>
<dbReference type="InterPro" id="IPR005829">
    <property type="entry name" value="Sugar_transporter_CS"/>
</dbReference>
<dbReference type="PROSITE" id="PS00217">
    <property type="entry name" value="SUGAR_TRANSPORT_2"/>
    <property type="match status" value="1"/>
</dbReference>
<dbReference type="EMBL" id="VIFY01000206">
    <property type="protein sequence ID" value="TQB68571.1"/>
    <property type="molecule type" value="Genomic_DNA"/>
</dbReference>
<dbReference type="Pfam" id="PF00083">
    <property type="entry name" value="Sugar_tr"/>
    <property type="match status" value="1"/>
</dbReference>
<keyword evidence="6 9" id="KW-0472">Membrane</keyword>
<dbReference type="InterPro" id="IPR036259">
    <property type="entry name" value="MFS_trans_sf"/>
</dbReference>
<feature type="domain" description="Major facilitator superfamily (MFS) profile" evidence="10">
    <location>
        <begin position="55"/>
        <end position="502"/>
    </location>
</feature>
<feature type="transmembrane region" description="Helical" evidence="9">
    <location>
        <begin position="481"/>
        <end position="498"/>
    </location>
</feature>
<dbReference type="CDD" id="cd17356">
    <property type="entry name" value="MFS_HXT"/>
    <property type="match status" value="1"/>
</dbReference>
<feature type="transmembrane region" description="Helical" evidence="9">
    <location>
        <begin position="458"/>
        <end position="475"/>
    </location>
</feature>
<evidence type="ECO:0000256" key="8">
    <source>
        <dbReference type="SAM" id="MobiDB-lite"/>
    </source>
</evidence>
<name>A0A507QLR0_MONPU</name>
<dbReference type="NCBIfam" id="TIGR00879">
    <property type="entry name" value="SP"/>
    <property type="match status" value="1"/>
</dbReference>
<dbReference type="Gene3D" id="1.20.1250.20">
    <property type="entry name" value="MFS general substrate transporter like domains"/>
    <property type="match status" value="1"/>
</dbReference>
<accession>A0A507QLR0</accession>
<dbReference type="InterPro" id="IPR050360">
    <property type="entry name" value="MFS_Sugar_Transporters"/>
</dbReference>
<evidence type="ECO:0000256" key="6">
    <source>
        <dbReference type="ARBA" id="ARBA00023136"/>
    </source>
</evidence>
<evidence type="ECO:0000256" key="3">
    <source>
        <dbReference type="ARBA" id="ARBA00022448"/>
    </source>
</evidence>
<sequence length="556" mass="61809">MGASQIPSKFHLSHQEHHKPSQAPTPTRADSNIEKDITTIDDSPVPLLTWRTSLLGIVASMGGFIFGYSTAQISGFTTMEDFLLRFGQVHHETGEHYFSNVRNGLIVGLLSIGTMVGCLLAAPISERTGRKISITFWCVIHMVGIIVEMSSATKWYQVAVGRLVAGLGVGGLSTIVPMYQSEAAPVKVRAAIVSMFQLFVTFGIFISYIVNYGTERIHSTASWRITMGIGFAWALILGLGIMFVPESPRFLYRQGKIEEARQVMAKLAGVPPNHRQIVLEMQEMKEKLDEEKAAGKAPWYEVFTGPAMFWRTTLGMVLQSLQQLTGANFIFFYGNTIFYATGLENSYETQIIMGTVNFAMSIVSLWVVQRFRRRPILIIGGIAMFICFLIFASVGHFSLDHENPQNTPKAGTALIVFSCFFIAAYAVSWGPLIWAICGELFPSKYRGVCVSLSTASNWTWNFLLCFFTPFISSAIDYRYGYVFGACCAAGSIITYFFVNESYGRTLEEIDTMYVMHVKPWQSKNWVAPPAIRDGENRVPGLESHEATPAHSSTEAL</sequence>
<evidence type="ECO:0000256" key="1">
    <source>
        <dbReference type="ARBA" id="ARBA00004141"/>
    </source>
</evidence>
<comment type="similarity">
    <text evidence="2 7">Belongs to the major facilitator superfamily. Sugar transporter (TC 2.A.1.1) family.</text>
</comment>
<evidence type="ECO:0000313" key="11">
    <source>
        <dbReference type="EMBL" id="TQB68571.1"/>
    </source>
</evidence>
<comment type="caution">
    <text evidence="11">The sequence shown here is derived from an EMBL/GenBank/DDBJ whole genome shotgun (WGS) entry which is preliminary data.</text>
</comment>
<dbReference type="PROSITE" id="PS50850">
    <property type="entry name" value="MFS"/>
    <property type="match status" value="1"/>
</dbReference>
<keyword evidence="4 9" id="KW-0812">Transmembrane</keyword>
<dbReference type="InterPro" id="IPR005828">
    <property type="entry name" value="MFS_sugar_transport-like"/>
</dbReference>
<feature type="transmembrane region" description="Helical" evidence="9">
    <location>
        <begin position="104"/>
        <end position="122"/>
    </location>
</feature>
<feature type="transmembrane region" description="Helical" evidence="9">
    <location>
        <begin position="375"/>
        <end position="394"/>
    </location>
</feature>
<feature type="transmembrane region" description="Helical" evidence="9">
    <location>
        <begin position="191"/>
        <end position="210"/>
    </location>
</feature>
<protein>
    <submittedName>
        <fullName evidence="11">Hexose transporter hxt1</fullName>
    </submittedName>
</protein>
<dbReference type="AlphaFoldDB" id="A0A507QLR0"/>
<evidence type="ECO:0000256" key="2">
    <source>
        <dbReference type="ARBA" id="ARBA00010992"/>
    </source>
</evidence>
<proteinExistence type="inferred from homology"/>
<organism evidence="11 12">
    <name type="scientific">Monascus purpureus</name>
    <name type="common">Red mold</name>
    <name type="synonym">Monascus anka</name>
    <dbReference type="NCBI Taxonomy" id="5098"/>
    <lineage>
        <taxon>Eukaryota</taxon>
        <taxon>Fungi</taxon>
        <taxon>Dikarya</taxon>
        <taxon>Ascomycota</taxon>
        <taxon>Pezizomycotina</taxon>
        <taxon>Eurotiomycetes</taxon>
        <taxon>Eurotiomycetidae</taxon>
        <taxon>Eurotiales</taxon>
        <taxon>Aspergillaceae</taxon>
        <taxon>Monascus</taxon>
    </lineage>
</organism>
<dbReference type="GO" id="GO:0005351">
    <property type="term" value="F:carbohydrate:proton symporter activity"/>
    <property type="evidence" value="ECO:0007669"/>
    <property type="project" value="TreeGrafter"/>
</dbReference>
<feature type="region of interest" description="Disordered" evidence="8">
    <location>
        <begin position="1"/>
        <end position="30"/>
    </location>
</feature>
<dbReference type="Proteomes" id="UP000319663">
    <property type="component" value="Unassembled WGS sequence"/>
</dbReference>
<evidence type="ECO:0000256" key="7">
    <source>
        <dbReference type="RuleBase" id="RU003346"/>
    </source>
</evidence>
<feature type="transmembrane region" description="Helical" evidence="9">
    <location>
        <begin position="159"/>
        <end position="179"/>
    </location>
</feature>
<dbReference type="InterPro" id="IPR020846">
    <property type="entry name" value="MFS_dom"/>
</dbReference>
<evidence type="ECO:0000256" key="5">
    <source>
        <dbReference type="ARBA" id="ARBA00022989"/>
    </source>
</evidence>
<feature type="region of interest" description="Disordered" evidence="8">
    <location>
        <begin position="537"/>
        <end position="556"/>
    </location>
</feature>
<feature type="compositionally biased region" description="Basic and acidic residues" evidence="8">
    <location>
        <begin position="537"/>
        <end position="547"/>
    </location>
</feature>
<evidence type="ECO:0000259" key="10">
    <source>
        <dbReference type="PROSITE" id="PS50850"/>
    </source>
</evidence>
<evidence type="ECO:0000256" key="4">
    <source>
        <dbReference type="ARBA" id="ARBA00022692"/>
    </source>
</evidence>
<evidence type="ECO:0000313" key="12">
    <source>
        <dbReference type="Proteomes" id="UP000319663"/>
    </source>
</evidence>
<dbReference type="SUPFAM" id="SSF103473">
    <property type="entry name" value="MFS general substrate transporter"/>
    <property type="match status" value="1"/>
</dbReference>
<dbReference type="InterPro" id="IPR003663">
    <property type="entry name" value="Sugar/inositol_transpt"/>
</dbReference>
<dbReference type="GO" id="GO:0016020">
    <property type="term" value="C:membrane"/>
    <property type="evidence" value="ECO:0007669"/>
    <property type="project" value="UniProtKB-SubCell"/>
</dbReference>
<feature type="transmembrane region" description="Helical" evidence="9">
    <location>
        <begin position="134"/>
        <end position="153"/>
    </location>
</feature>
<dbReference type="PANTHER" id="PTHR48022:SF92">
    <property type="entry name" value="LOW AFFINITY GLUCOSE TRANSPORTER MSTE"/>
    <property type="match status" value="1"/>
</dbReference>
<feature type="transmembrane region" description="Helical" evidence="9">
    <location>
        <begin position="414"/>
        <end position="437"/>
    </location>
</feature>
<dbReference type="FunFam" id="1.20.1250.20:FF:000044">
    <property type="entry name" value="Hexose transporter Hxt3p"/>
    <property type="match status" value="1"/>
</dbReference>
<dbReference type="PRINTS" id="PR00171">
    <property type="entry name" value="SUGRTRNSPORT"/>
</dbReference>
<comment type="subcellular location">
    <subcellularLocation>
        <location evidence="1">Membrane</location>
        <topology evidence="1">Multi-pass membrane protein</topology>
    </subcellularLocation>
</comment>
<feature type="transmembrane region" description="Helical" evidence="9">
    <location>
        <begin position="222"/>
        <end position="244"/>
    </location>
</feature>
<feature type="transmembrane region" description="Helical" evidence="9">
    <location>
        <begin position="349"/>
        <end position="368"/>
    </location>
</feature>
<keyword evidence="12" id="KW-1185">Reference proteome</keyword>
<feature type="transmembrane region" description="Helical" evidence="9">
    <location>
        <begin position="324"/>
        <end position="343"/>
    </location>
</feature>